<dbReference type="PANTHER" id="PTHR34585:SF22">
    <property type="entry name" value="HELIX-TURN-HELIX DOMAIN-CONTAINING PROTEIN"/>
    <property type="match status" value="1"/>
</dbReference>
<sequence>MGLVFFEKVLFSALGKELGELTEIMKELIEPYGFLACRTTWLDHQEVCQILGVSKRSLQSHKDKGLLPCTKLNRKNYFKLSDVQLLLEQNRKTKKNKDYGTAD</sequence>
<organism evidence="2 3">
    <name type="scientific">Chryseobacterium angstadtii</name>
    <dbReference type="NCBI Taxonomy" id="558151"/>
    <lineage>
        <taxon>Bacteria</taxon>
        <taxon>Pseudomonadati</taxon>
        <taxon>Bacteroidota</taxon>
        <taxon>Flavobacteriia</taxon>
        <taxon>Flavobacteriales</taxon>
        <taxon>Weeksellaceae</taxon>
        <taxon>Chryseobacterium group</taxon>
        <taxon>Chryseobacterium</taxon>
    </lineage>
</organism>
<dbReference type="PANTHER" id="PTHR34585">
    <property type="match status" value="1"/>
</dbReference>
<reference evidence="2 3" key="1">
    <citation type="journal article" date="2013" name="Int. J. Syst. Evol. Microbiol.">
        <title>Chryseobacterium angstadtii sp. nov., isolated from a newt tank.</title>
        <authorList>
            <person name="Kirk K.E."/>
            <person name="Hoffman J.A."/>
            <person name="Smith K.A."/>
            <person name="Strahan B.L."/>
            <person name="Failor K.C."/>
            <person name="Krebs J.E."/>
            <person name="Gale A.N."/>
            <person name="Do T.D."/>
            <person name="Sontag T.C."/>
            <person name="Batties A.M."/>
            <person name="Mistiszyn K."/>
            <person name="Newman J.D."/>
        </authorList>
    </citation>
    <scope>NUCLEOTIDE SEQUENCE [LARGE SCALE GENOMIC DNA]</scope>
    <source>
        <strain evidence="2 3">KM</strain>
    </source>
</reference>
<name>A0A0J7IDR2_9FLAO</name>
<dbReference type="AlphaFoldDB" id="A0A0J7IDR2"/>
<dbReference type="Pfam" id="PF12728">
    <property type="entry name" value="HTH_17"/>
    <property type="match status" value="1"/>
</dbReference>
<keyword evidence="3" id="KW-1185">Reference proteome</keyword>
<dbReference type="Proteomes" id="UP000036261">
    <property type="component" value="Unassembled WGS sequence"/>
</dbReference>
<gene>
    <name evidence="2" type="ORF">ACM46_09960</name>
</gene>
<protein>
    <recommendedName>
        <fullName evidence="1">Helix-turn-helix domain-containing protein</fullName>
    </recommendedName>
</protein>
<dbReference type="InterPro" id="IPR009061">
    <property type="entry name" value="DNA-bd_dom_put_sf"/>
</dbReference>
<evidence type="ECO:0000313" key="2">
    <source>
        <dbReference type="EMBL" id="KMQ64573.1"/>
    </source>
</evidence>
<dbReference type="SUPFAM" id="SSF46955">
    <property type="entry name" value="Putative DNA-binding domain"/>
    <property type="match status" value="1"/>
</dbReference>
<accession>A0A0J7IDR2</accession>
<dbReference type="STRING" id="558151.ACM46_09960"/>
<dbReference type="EMBL" id="LFND01000003">
    <property type="protein sequence ID" value="KMQ64573.1"/>
    <property type="molecule type" value="Genomic_DNA"/>
</dbReference>
<dbReference type="PATRIC" id="fig|558151.6.peg.2097"/>
<dbReference type="InterPro" id="IPR041657">
    <property type="entry name" value="HTH_17"/>
</dbReference>
<comment type="caution">
    <text evidence="2">The sequence shown here is derived from an EMBL/GenBank/DDBJ whole genome shotgun (WGS) entry which is preliminary data.</text>
</comment>
<dbReference type="RefSeq" id="WP_083997368.1">
    <property type="nucleotide sequence ID" value="NZ_LFND01000003.1"/>
</dbReference>
<proteinExistence type="predicted"/>
<feature type="domain" description="Helix-turn-helix" evidence="1">
    <location>
        <begin position="41"/>
        <end position="91"/>
    </location>
</feature>
<evidence type="ECO:0000313" key="3">
    <source>
        <dbReference type="Proteomes" id="UP000036261"/>
    </source>
</evidence>
<dbReference type="OrthoDB" id="961769at2"/>
<evidence type="ECO:0000259" key="1">
    <source>
        <dbReference type="Pfam" id="PF12728"/>
    </source>
</evidence>